<feature type="region of interest" description="Disordered" evidence="1">
    <location>
        <begin position="1"/>
        <end position="37"/>
    </location>
</feature>
<evidence type="ECO:0000313" key="5">
    <source>
        <dbReference type="Proteomes" id="UP000460272"/>
    </source>
</evidence>
<dbReference type="Proteomes" id="UP000460272">
    <property type="component" value="Unassembled WGS sequence"/>
</dbReference>
<proteinExistence type="predicted"/>
<keyword evidence="5" id="KW-1185">Reference proteome</keyword>
<feature type="domain" description="DUF7144" evidence="3">
    <location>
        <begin position="62"/>
        <end position="174"/>
    </location>
</feature>
<accession>A0A6P2C303</accession>
<keyword evidence="2" id="KW-0472">Membrane</keyword>
<reference evidence="4 5" key="1">
    <citation type="submission" date="2018-11" db="EMBL/GenBank/DDBJ databases">
        <title>Trebonia kvetii gen.nov., sp.nov., a novel acidophilic actinobacterium, and proposal of the new actinobacterial family Treboniaceae fam. nov.</title>
        <authorList>
            <person name="Rapoport D."/>
            <person name="Sagova-Mareckova M."/>
            <person name="Sedlacek I."/>
            <person name="Provaznik J."/>
            <person name="Kralova S."/>
            <person name="Pavlinic D."/>
            <person name="Benes V."/>
            <person name="Kopecky J."/>
        </authorList>
    </citation>
    <scope>NUCLEOTIDE SEQUENCE [LARGE SCALE GENOMIC DNA]</scope>
    <source>
        <strain evidence="4 5">15Tr583</strain>
    </source>
</reference>
<dbReference type="RefSeq" id="WP_145852572.1">
    <property type="nucleotide sequence ID" value="NZ_RPFW01000002.1"/>
</dbReference>
<feature type="compositionally biased region" description="Low complexity" evidence="1">
    <location>
        <begin position="19"/>
        <end position="35"/>
    </location>
</feature>
<dbReference type="AlphaFoldDB" id="A0A6P2C303"/>
<dbReference type="InterPro" id="IPR055568">
    <property type="entry name" value="DUF7144"/>
</dbReference>
<organism evidence="4 5">
    <name type="scientific">Trebonia kvetii</name>
    <dbReference type="NCBI Taxonomy" id="2480626"/>
    <lineage>
        <taxon>Bacteria</taxon>
        <taxon>Bacillati</taxon>
        <taxon>Actinomycetota</taxon>
        <taxon>Actinomycetes</taxon>
        <taxon>Streptosporangiales</taxon>
        <taxon>Treboniaceae</taxon>
        <taxon>Trebonia</taxon>
    </lineage>
</organism>
<keyword evidence="2" id="KW-0812">Transmembrane</keyword>
<evidence type="ECO:0000313" key="4">
    <source>
        <dbReference type="EMBL" id="TVZ04865.1"/>
    </source>
</evidence>
<feature type="transmembrane region" description="Helical" evidence="2">
    <location>
        <begin position="57"/>
        <end position="85"/>
    </location>
</feature>
<evidence type="ECO:0000256" key="2">
    <source>
        <dbReference type="SAM" id="Phobius"/>
    </source>
</evidence>
<evidence type="ECO:0000256" key="1">
    <source>
        <dbReference type="SAM" id="MobiDB-lite"/>
    </source>
</evidence>
<name>A0A6P2C303_9ACTN</name>
<keyword evidence="2" id="KW-1133">Transmembrane helix</keyword>
<protein>
    <recommendedName>
        <fullName evidence="3">DUF7144 domain-containing protein</fullName>
    </recommendedName>
</protein>
<comment type="caution">
    <text evidence="4">The sequence shown here is derived from an EMBL/GenBank/DDBJ whole genome shotgun (WGS) entry which is preliminary data.</text>
</comment>
<gene>
    <name evidence="4" type="ORF">EAS64_09490</name>
</gene>
<dbReference type="Pfam" id="PF23636">
    <property type="entry name" value="DUF7144"/>
    <property type="match status" value="1"/>
</dbReference>
<sequence>MSDMQNQPSSGGAPGGTTQGTASATSGSASASSGTYVPRPAPGYDDVTYEAEGPSGLALGLTLMAAVFLMIAGVFDFFAGLAALIRGSFFTTQPHYAFSTSVHTWGWLHLIFGAVVFVIGAALLTDHLWARIAGVVIASLSAVMNFVLLPYYPVWAFVVIALDILVIWALLTPRNR</sequence>
<feature type="transmembrane region" description="Helical" evidence="2">
    <location>
        <begin position="105"/>
        <end position="124"/>
    </location>
</feature>
<evidence type="ECO:0000259" key="3">
    <source>
        <dbReference type="Pfam" id="PF23636"/>
    </source>
</evidence>
<dbReference type="OrthoDB" id="4482242at2"/>
<dbReference type="EMBL" id="RPFW01000002">
    <property type="protein sequence ID" value="TVZ04865.1"/>
    <property type="molecule type" value="Genomic_DNA"/>
</dbReference>
<feature type="transmembrane region" description="Helical" evidence="2">
    <location>
        <begin position="154"/>
        <end position="171"/>
    </location>
</feature>